<evidence type="ECO:0000256" key="5">
    <source>
        <dbReference type="SAM" id="MobiDB-lite"/>
    </source>
</evidence>
<dbReference type="InterPro" id="IPR023179">
    <property type="entry name" value="GTP-bd_ortho_bundle_sf"/>
</dbReference>
<proteinExistence type="predicted"/>
<keyword evidence="2" id="KW-0547">Nucleotide-binding</keyword>
<dbReference type="EMBL" id="JH971387">
    <property type="protein sequence ID" value="EKM82119.1"/>
    <property type="molecule type" value="Genomic_DNA"/>
</dbReference>
<dbReference type="HOGENOM" id="CLU_011106_5_1_1"/>
<gene>
    <name evidence="8" type="ORF">AGABI1DRAFT_119081</name>
</gene>
<dbReference type="RefSeq" id="XP_007327848.1">
    <property type="nucleotide sequence ID" value="XM_007327786.1"/>
</dbReference>
<dbReference type="OrthoDB" id="10266128at2759"/>
<keyword evidence="4" id="KW-0539">Nucleus</keyword>
<evidence type="ECO:0000256" key="4">
    <source>
        <dbReference type="ARBA" id="ARBA00023242"/>
    </source>
</evidence>
<feature type="compositionally biased region" description="Basic and acidic residues" evidence="5">
    <location>
        <begin position="66"/>
        <end position="80"/>
    </location>
</feature>
<dbReference type="InterPro" id="IPR050755">
    <property type="entry name" value="TRAFAC_YlqF/YawG_RiboMat"/>
</dbReference>
<evidence type="ECO:0008006" key="10">
    <source>
        <dbReference type="Google" id="ProtNLM"/>
    </source>
</evidence>
<feature type="region of interest" description="Disordered" evidence="5">
    <location>
        <begin position="521"/>
        <end position="647"/>
    </location>
</feature>
<feature type="compositionally biased region" description="Basic residues" evidence="5">
    <location>
        <begin position="17"/>
        <end position="35"/>
    </location>
</feature>
<feature type="domain" description="G" evidence="6">
    <location>
        <begin position="294"/>
        <end position="364"/>
    </location>
</feature>
<dbReference type="InterPro" id="IPR014813">
    <property type="entry name" value="Gnl3_N_dom"/>
</dbReference>
<dbReference type="AlphaFoldDB" id="K5W5P5"/>
<dbReference type="OMA" id="FKLDGLW"/>
<dbReference type="GO" id="GO:0005525">
    <property type="term" value="F:GTP binding"/>
    <property type="evidence" value="ECO:0007669"/>
    <property type="project" value="UniProtKB-KW"/>
</dbReference>
<dbReference type="GeneID" id="18825528"/>
<reference evidence="9" key="1">
    <citation type="journal article" date="2012" name="Proc. Natl. Acad. Sci. U.S.A.">
        <title>Genome sequence of the button mushroom Agaricus bisporus reveals mechanisms governing adaptation to a humic-rich ecological niche.</title>
        <authorList>
            <person name="Morin E."/>
            <person name="Kohler A."/>
            <person name="Baker A.R."/>
            <person name="Foulongne-Oriol M."/>
            <person name="Lombard V."/>
            <person name="Nagy L.G."/>
            <person name="Ohm R.A."/>
            <person name="Patyshakuliyeva A."/>
            <person name="Brun A."/>
            <person name="Aerts A.L."/>
            <person name="Bailey A.M."/>
            <person name="Billette C."/>
            <person name="Coutinho P.M."/>
            <person name="Deakin G."/>
            <person name="Doddapaneni H."/>
            <person name="Floudas D."/>
            <person name="Grimwood J."/>
            <person name="Hilden K."/>
            <person name="Kuees U."/>
            <person name="LaButti K.M."/>
            <person name="Lapidus A."/>
            <person name="Lindquist E.A."/>
            <person name="Lucas S.M."/>
            <person name="Murat C."/>
            <person name="Riley R.W."/>
            <person name="Salamov A.A."/>
            <person name="Schmutz J."/>
            <person name="Subramanian V."/>
            <person name="Woesten H.A.B."/>
            <person name="Xu J."/>
            <person name="Eastwood D.C."/>
            <person name="Foster G.D."/>
            <person name="Sonnenberg A.S."/>
            <person name="Cullen D."/>
            <person name="de Vries R.P."/>
            <person name="Lundell T."/>
            <person name="Hibbett D.S."/>
            <person name="Henrissat B."/>
            <person name="Burton K.S."/>
            <person name="Kerrigan R.W."/>
            <person name="Challen M.P."/>
            <person name="Grigoriev I.V."/>
            <person name="Martin F."/>
        </authorList>
    </citation>
    <scope>NUCLEOTIDE SEQUENCE [LARGE SCALE GENOMIC DNA]</scope>
    <source>
        <strain evidence="9">JB137-S8 / ATCC MYA-4627 / FGSC 10392</strain>
    </source>
</reference>
<evidence type="ECO:0000256" key="1">
    <source>
        <dbReference type="ARBA" id="ARBA00004123"/>
    </source>
</evidence>
<dbReference type="PANTHER" id="PTHR11089">
    <property type="entry name" value="GTP-BINDING PROTEIN-RELATED"/>
    <property type="match status" value="1"/>
</dbReference>
<dbReference type="GO" id="GO:0005730">
    <property type="term" value="C:nucleolus"/>
    <property type="evidence" value="ECO:0007669"/>
    <property type="project" value="UniProtKB-ARBA"/>
</dbReference>
<sequence>MPRIRKRTSNRQSLNTRYRKQHKIKEGRKKKRKEAKKSTQWKSKHKKDPGIPNDFPFKDQILAEVAEQRRIAAEEKEQRKRDKKANSGSLPTSDAQTSMEVGDTHDENAPPEPLSEMKSSDVDGDAIASISAKVIDPKRATIRKKVGDVETVLDEEEEEAPILMNHEVLGAVLDKSDVLLQVLDARDPLAFRSSYLEKAMKGKKVLLVLNKIDTCPRESTSAWLTFLRREHPTFLFRSATAFLPAAALQSSNPVQRTGKSKASSHRKDDAWGSEAILTQLANWATEKNDGSPLNVAVVGLTNAGKSSFLNSLLHKEALPVYTLSTASRNPTTSVLPQEITIESQGKPIRFNDTPGLIWSTGSEEGGSVNPESESDNLRIRDILMRSRGRIDRLKDPLPVVSHIVSRANTEDLMVMYGLPAFKSGDGTAFLSGVARSNRLVKKRGELDLSAASRIVLRDWNGGKFVRFTVPHGDKSVSLELSEADKEVLECVKTRKEMRRSGGLVRLVASGMEDREVDLERPWTWIGKEGESSDDDDGEEEEDEYDEGDDDEMELDEEEDDDEEDDDISDEDDKHPEPEPEPETEFKTSAKSAIQKRKRAASLVSGQPLTKKVAFASVGPDKASRIHQDQKQQQQQQKQKEGLGRPQQVVKSILKKGKKQGGKSK</sequence>
<feature type="compositionally biased region" description="Polar residues" evidence="5">
    <location>
        <begin position="86"/>
        <end position="99"/>
    </location>
</feature>
<dbReference type="Pfam" id="PF08701">
    <property type="entry name" value="GN3L_Grn1"/>
    <property type="match status" value="1"/>
</dbReference>
<dbReference type="KEGG" id="abp:AGABI1DRAFT119081"/>
<dbReference type="SUPFAM" id="SSF52540">
    <property type="entry name" value="P-loop containing nucleoside triphosphate hydrolases"/>
    <property type="match status" value="2"/>
</dbReference>
<accession>K5W5P5</accession>
<dbReference type="Pfam" id="PF01926">
    <property type="entry name" value="MMR_HSR1"/>
    <property type="match status" value="1"/>
</dbReference>
<keyword evidence="3" id="KW-0342">GTP-binding</keyword>
<feature type="compositionally biased region" description="Acidic residues" evidence="5">
    <location>
        <begin position="531"/>
        <end position="570"/>
    </location>
</feature>
<feature type="compositionally biased region" description="Basic and acidic residues" evidence="5">
    <location>
        <begin position="571"/>
        <end position="587"/>
    </location>
</feature>
<evidence type="ECO:0000313" key="9">
    <source>
        <dbReference type="Proteomes" id="UP000008493"/>
    </source>
</evidence>
<evidence type="ECO:0000259" key="7">
    <source>
        <dbReference type="Pfam" id="PF08701"/>
    </source>
</evidence>
<feature type="region of interest" description="Disordered" evidence="5">
    <location>
        <begin position="1"/>
        <end position="121"/>
    </location>
</feature>
<dbReference type="InParanoid" id="K5W5P5"/>
<dbReference type="eggNOG" id="KOG2484">
    <property type="taxonomic scope" value="Eukaryota"/>
</dbReference>
<name>K5W5P5_AGABU</name>
<dbReference type="STRING" id="597362.K5W5P5"/>
<evidence type="ECO:0000259" key="6">
    <source>
        <dbReference type="Pfam" id="PF01926"/>
    </source>
</evidence>
<comment type="subcellular location">
    <subcellularLocation>
        <location evidence="1">Nucleus</location>
    </subcellularLocation>
</comment>
<dbReference type="PANTHER" id="PTHR11089:SF30">
    <property type="entry name" value="GUANINE NUCLEOTIDE-BINDING PROTEIN-LIKE 3 HOMOLOG"/>
    <property type="match status" value="1"/>
</dbReference>
<dbReference type="Gene3D" id="1.10.1580.10">
    <property type="match status" value="1"/>
</dbReference>
<keyword evidence="9" id="KW-1185">Reference proteome</keyword>
<protein>
    <recommendedName>
        <fullName evidence="10">CP-type G domain-containing protein</fullName>
    </recommendedName>
</protein>
<evidence type="ECO:0000256" key="3">
    <source>
        <dbReference type="ARBA" id="ARBA00023134"/>
    </source>
</evidence>
<organism evidence="8 9">
    <name type="scientific">Agaricus bisporus var. burnettii (strain JB137-S8 / ATCC MYA-4627 / FGSC 10392)</name>
    <name type="common">White button mushroom</name>
    <dbReference type="NCBI Taxonomy" id="597362"/>
    <lineage>
        <taxon>Eukaryota</taxon>
        <taxon>Fungi</taxon>
        <taxon>Dikarya</taxon>
        <taxon>Basidiomycota</taxon>
        <taxon>Agaricomycotina</taxon>
        <taxon>Agaricomycetes</taxon>
        <taxon>Agaricomycetidae</taxon>
        <taxon>Agaricales</taxon>
        <taxon>Agaricineae</taxon>
        <taxon>Agaricaceae</taxon>
        <taxon>Agaricus</taxon>
    </lineage>
</organism>
<dbReference type="Gene3D" id="3.40.50.300">
    <property type="entry name" value="P-loop containing nucleotide triphosphate hydrolases"/>
    <property type="match status" value="1"/>
</dbReference>
<evidence type="ECO:0000313" key="8">
    <source>
        <dbReference type="EMBL" id="EKM82119.1"/>
    </source>
</evidence>
<feature type="domain" description="Guanine nucleotide-binding protein-like 3 N-terminal" evidence="7">
    <location>
        <begin position="15"/>
        <end position="86"/>
    </location>
</feature>
<dbReference type="Proteomes" id="UP000008493">
    <property type="component" value="Unassembled WGS sequence"/>
</dbReference>
<dbReference type="InterPro" id="IPR006073">
    <property type="entry name" value="GTP-bd"/>
</dbReference>
<evidence type="ECO:0000256" key="2">
    <source>
        <dbReference type="ARBA" id="ARBA00022741"/>
    </source>
</evidence>
<dbReference type="InterPro" id="IPR027417">
    <property type="entry name" value="P-loop_NTPase"/>
</dbReference>
<dbReference type="PRINTS" id="PR00326">
    <property type="entry name" value="GTP1OBG"/>
</dbReference>